<dbReference type="AlphaFoldDB" id="A0A7C8I705"/>
<proteinExistence type="predicted"/>
<name>A0A7C8I705_9PLEO</name>
<organism evidence="2 3">
    <name type="scientific">Massariosphaeria phaeospora</name>
    <dbReference type="NCBI Taxonomy" id="100035"/>
    <lineage>
        <taxon>Eukaryota</taxon>
        <taxon>Fungi</taxon>
        <taxon>Dikarya</taxon>
        <taxon>Ascomycota</taxon>
        <taxon>Pezizomycotina</taxon>
        <taxon>Dothideomycetes</taxon>
        <taxon>Pleosporomycetidae</taxon>
        <taxon>Pleosporales</taxon>
        <taxon>Pleosporales incertae sedis</taxon>
        <taxon>Massariosphaeria</taxon>
    </lineage>
</organism>
<evidence type="ECO:0000313" key="2">
    <source>
        <dbReference type="EMBL" id="KAF2869832.1"/>
    </source>
</evidence>
<keyword evidence="1" id="KW-0812">Transmembrane</keyword>
<comment type="caution">
    <text evidence="2">The sequence shown here is derived from an EMBL/GenBank/DDBJ whole genome shotgun (WGS) entry which is preliminary data.</text>
</comment>
<keyword evidence="3" id="KW-1185">Reference proteome</keyword>
<feature type="transmembrane region" description="Helical" evidence="1">
    <location>
        <begin position="12"/>
        <end position="34"/>
    </location>
</feature>
<keyword evidence="1" id="KW-0472">Membrane</keyword>
<evidence type="ECO:0000313" key="3">
    <source>
        <dbReference type="Proteomes" id="UP000481861"/>
    </source>
</evidence>
<reference evidence="2 3" key="1">
    <citation type="submission" date="2020-01" db="EMBL/GenBank/DDBJ databases">
        <authorList>
            <consortium name="DOE Joint Genome Institute"/>
            <person name="Haridas S."/>
            <person name="Albert R."/>
            <person name="Binder M."/>
            <person name="Bloem J."/>
            <person name="Labutti K."/>
            <person name="Salamov A."/>
            <person name="Andreopoulos B."/>
            <person name="Baker S.E."/>
            <person name="Barry K."/>
            <person name="Bills G."/>
            <person name="Bluhm B.H."/>
            <person name="Cannon C."/>
            <person name="Castanera R."/>
            <person name="Culley D.E."/>
            <person name="Daum C."/>
            <person name="Ezra D."/>
            <person name="Gonzalez J.B."/>
            <person name="Henrissat B."/>
            <person name="Kuo A."/>
            <person name="Liang C."/>
            <person name="Lipzen A."/>
            <person name="Lutzoni F."/>
            <person name="Magnuson J."/>
            <person name="Mondo S."/>
            <person name="Nolan M."/>
            <person name="Ohm R."/>
            <person name="Pangilinan J."/>
            <person name="Park H.-J.H."/>
            <person name="Ramirez L."/>
            <person name="Alfaro M."/>
            <person name="Sun H."/>
            <person name="Tritt A."/>
            <person name="Yoshinaga Y."/>
            <person name="Zwiers L.-H.L."/>
            <person name="Turgeon B.G."/>
            <person name="Goodwin S.B."/>
            <person name="Spatafora J.W."/>
            <person name="Crous P.W."/>
            <person name="Grigoriev I.V."/>
        </authorList>
    </citation>
    <scope>NUCLEOTIDE SEQUENCE [LARGE SCALE GENOMIC DNA]</scope>
    <source>
        <strain evidence="2 3">CBS 611.86</strain>
    </source>
</reference>
<evidence type="ECO:0000256" key="1">
    <source>
        <dbReference type="SAM" id="Phobius"/>
    </source>
</evidence>
<dbReference type="Proteomes" id="UP000481861">
    <property type="component" value="Unassembled WGS sequence"/>
</dbReference>
<protein>
    <submittedName>
        <fullName evidence="2">Uncharacterized protein</fullName>
    </submittedName>
</protein>
<dbReference type="EMBL" id="JAADJZ010000015">
    <property type="protein sequence ID" value="KAF2869832.1"/>
    <property type="molecule type" value="Genomic_DNA"/>
</dbReference>
<accession>A0A7C8I705</accession>
<sequence>MCRRLCFYHTVLCSLYASLAPGVQLFFSSSLLFFRIFPLMTRSTWCENLPCSLLSLASLCTVQHRSQQSCFATGRYRYPTLFKRQRPTHPPAIVNKTSSSPFLFFLSFLVLFFMSSVVHILVHIAASLSWRLQTVQEL</sequence>
<keyword evidence="1" id="KW-1133">Transmembrane helix</keyword>
<gene>
    <name evidence="2" type="ORF">BDV95DRAFT_88797</name>
</gene>
<feature type="transmembrane region" description="Helical" evidence="1">
    <location>
        <begin position="102"/>
        <end position="122"/>
    </location>
</feature>